<proteinExistence type="predicted"/>
<evidence type="ECO:0000313" key="1">
    <source>
        <dbReference type="EnsemblPlants" id="PGSC0003DMT400001144"/>
    </source>
</evidence>
<dbReference type="HOGENOM" id="CLU_2890216_0_0_1"/>
<keyword evidence="2" id="KW-1185">Reference proteome</keyword>
<dbReference type="InParanoid" id="M0ZHZ8"/>
<dbReference type="Gramene" id="PGSC0003DMT400001144">
    <property type="protein sequence ID" value="PGSC0003DMT400001144"/>
    <property type="gene ID" value="PGSC0003DMG403000428"/>
</dbReference>
<evidence type="ECO:0000313" key="2">
    <source>
        <dbReference type="Proteomes" id="UP000011115"/>
    </source>
</evidence>
<reference evidence="2" key="1">
    <citation type="journal article" date="2011" name="Nature">
        <title>Genome sequence and analysis of the tuber crop potato.</title>
        <authorList>
            <consortium name="The Potato Genome Sequencing Consortium"/>
        </authorList>
    </citation>
    <scope>NUCLEOTIDE SEQUENCE [LARGE SCALE GENOMIC DNA]</scope>
    <source>
        <strain evidence="2">cv. DM1-3 516 R44</strain>
    </source>
</reference>
<accession>M0ZHZ8</accession>
<dbReference type="AlphaFoldDB" id="M0ZHZ8"/>
<dbReference type="EnsemblPlants" id="PGSC0003DMT400001144">
    <property type="protein sequence ID" value="PGSC0003DMT400001144"/>
    <property type="gene ID" value="PGSC0003DMG403000428"/>
</dbReference>
<dbReference type="PaxDb" id="4113-PGSC0003DMT400001144"/>
<dbReference type="Proteomes" id="UP000011115">
    <property type="component" value="Unassembled WGS sequence"/>
</dbReference>
<name>M0ZHZ8_SOLTU</name>
<sequence length="63" mass="7130">MRSDTGDYLLKLSILGPKFSESPCTRQQHHPTIAKTVLSAKLFYCDRLLFITRLGALNELSSF</sequence>
<reference evidence="1" key="2">
    <citation type="submission" date="2015-06" db="UniProtKB">
        <authorList>
            <consortium name="EnsemblPlants"/>
        </authorList>
    </citation>
    <scope>IDENTIFICATION</scope>
    <source>
        <strain evidence="1">DM1-3 516 R44</strain>
    </source>
</reference>
<protein>
    <submittedName>
        <fullName evidence="1">Uncharacterized protein</fullName>
    </submittedName>
</protein>
<organism evidence="1 2">
    <name type="scientific">Solanum tuberosum</name>
    <name type="common">Potato</name>
    <dbReference type="NCBI Taxonomy" id="4113"/>
    <lineage>
        <taxon>Eukaryota</taxon>
        <taxon>Viridiplantae</taxon>
        <taxon>Streptophyta</taxon>
        <taxon>Embryophyta</taxon>
        <taxon>Tracheophyta</taxon>
        <taxon>Spermatophyta</taxon>
        <taxon>Magnoliopsida</taxon>
        <taxon>eudicotyledons</taxon>
        <taxon>Gunneridae</taxon>
        <taxon>Pentapetalae</taxon>
        <taxon>asterids</taxon>
        <taxon>lamiids</taxon>
        <taxon>Solanales</taxon>
        <taxon>Solanaceae</taxon>
        <taxon>Solanoideae</taxon>
        <taxon>Solaneae</taxon>
        <taxon>Solanum</taxon>
    </lineage>
</organism>